<comment type="similarity">
    <text evidence="8">Belongs to the NrdR family.</text>
</comment>
<protein>
    <recommendedName>
        <fullName evidence="8">Transcriptional repressor NrdR</fullName>
    </recommendedName>
</protein>
<dbReference type="NCBIfam" id="TIGR00244">
    <property type="entry name" value="transcriptional regulator NrdR"/>
    <property type="match status" value="1"/>
</dbReference>
<evidence type="ECO:0000313" key="10">
    <source>
        <dbReference type="EMBL" id="MCO6042978.1"/>
    </source>
</evidence>
<dbReference type="Pfam" id="PF22811">
    <property type="entry name" value="Zn_ribbon_NrdR"/>
    <property type="match status" value="1"/>
</dbReference>
<comment type="caution">
    <text evidence="10">The sequence shown here is derived from an EMBL/GenBank/DDBJ whole genome shotgun (WGS) entry which is preliminary data.</text>
</comment>
<evidence type="ECO:0000256" key="7">
    <source>
        <dbReference type="ARBA" id="ARBA00023163"/>
    </source>
</evidence>
<keyword evidence="3 8" id="KW-0863">Zinc-finger</keyword>
<dbReference type="PANTHER" id="PTHR30455">
    <property type="entry name" value="TRANSCRIPTIONAL REPRESSOR NRDR"/>
    <property type="match status" value="1"/>
</dbReference>
<comment type="cofactor">
    <cofactor evidence="8">
        <name>Zn(2+)</name>
        <dbReference type="ChEBI" id="CHEBI:29105"/>
    </cofactor>
    <text evidence="8">Binds 1 zinc ion.</text>
</comment>
<keyword evidence="8" id="KW-0479">Metal-binding</keyword>
<evidence type="ECO:0000256" key="3">
    <source>
        <dbReference type="ARBA" id="ARBA00022771"/>
    </source>
</evidence>
<dbReference type="GO" id="GO:0003677">
    <property type="term" value="F:DNA binding"/>
    <property type="evidence" value="ECO:0007669"/>
    <property type="project" value="UniProtKB-KW"/>
</dbReference>
<evidence type="ECO:0000256" key="1">
    <source>
        <dbReference type="ARBA" id="ARBA00022491"/>
    </source>
</evidence>
<keyword evidence="2 8" id="KW-0547">Nucleotide-binding</keyword>
<evidence type="ECO:0000259" key="9">
    <source>
        <dbReference type="PROSITE" id="PS51161"/>
    </source>
</evidence>
<organism evidence="10 11">
    <name type="scientific">Aeoliella straminimaris</name>
    <dbReference type="NCBI Taxonomy" id="2954799"/>
    <lineage>
        <taxon>Bacteria</taxon>
        <taxon>Pseudomonadati</taxon>
        <taxon>Planctomycetota</taxon>
        <taxon>Planctomycetia</taxon>
        <taxon>Pirellulales</taxon>
        <taxon>Lacipirellulaceae</taxon>
        <taxon>Aeoliella</taxon>
    </lineage>
</organism>
<dbReference type="GO" id="GO:0005524">
    <property type="term" value="F:ATP binding"/>
    <property type="evidence" value="ECO:0007669"/>
    <property type="project" value="UniProtKB-UniRule"/>
</dbReference>
<keyword evidence="8" id="KW-0862">Zinc</keyword>
<dbReference type="RefSeq" id="WP_252851078.1">
    <property type="nucleotide sequence ID" value="NZ_JAMXLR010000015.1"/>
</dbReference>
<dbReference type="Pfam" id="PF03477">
    <property type="entry name" value="ATP-cone"/>
    <property type="match status" value="1"/>
</dbReference>
<keyword evidence="7 8" id="KW-0804">Transcription</keyword>
<keyword evidence="1 8" id="KW-0678">Repressor</keyword>
<keyword evidence="5 8" id="KW-0805">Transcription regulation</keyword>
<comment type="function">
    <text evidence="8">Negatively regulates transcription of bacterial ribonucleotide reductase nrd genes and operons by binding to NrdR-boxes.</text>
</comment>
<dbReference type="GO" id="GO:0045892">
    <property type="term" value="P:negative regulation of DNA-templated transcription"/>
    <property type="evidence" value="ECO:0007669"/>
    <property type="project" value="UniProtKB-UniRule"/>
</dbReference>
<name>A0A9X2F792_9BACT</name>
<sequence length="157" mass="18402">MKCPFCRLDNDRVIDSRASQDGSAIRRRRECLSCGRRYTTYERPEESTIKVVKKDGSRAPFSREKIRRGLERACWKRPISSRQIDTTVAAIENDVYAKFDTEVESKELGVLVMEHLQHLDEVAFVRFASVYRQFNDVQDFFEELRPMLAKRPPISPR</sequence>
<feature type="zinc finger region" evidence="8">
    <location>
        <begin position="3"/>
        <end position="34"/>
    </location>
</feature>
<dbReference type="InterPro" id="IPR055173">
    <property type="entry name" value="NrdR-like_N"/>
</dbReference>
<gene>
    <name evidence="8 10" type="primary">nrdR</name>
    <name evidence="10" type="ORF">NG895_03570</name>
</gene>
<dbReference type="InterPro" id="IPR003796">
    <property type="entry name" value="RNR_NrdR-like"/>
</dbReference>
<dbReference type="Proteomes" id="UP001155241">
    <property type="component" value="Unassembled WGS sequence"/>
</dbReference>
<evidence type="ECO:0000256" key="2">
    <source>
        <dbReference type="ARBA" id="ARBA00022741"/>
    </source>
</evidence>
<dbReference type="InterPro" id="IPR005144">
    <property type="entry name" value="ATP-cone_dom"/>
</dbReference>
<dbReference type="PROSITE" id="PS51161">
    <property type="entry name" value="ATP_CONE"/>
    <property type="match status" value="1"/>
</dbReference>
<evidence type="ECO:0000256" key="6">
    <source>
        <dbReference type="ARBA" id="ARBA00023125"/>
    </source>
</evidence>
<keyword evidence="6 8" id="KW-0238">DNA-binding</keyword>
<evidence type="ECO:0000256" key="4">
    <source>
        <dbReference type="ARBA" id="ARBA00022840"/>
    </source>
</evidence>
<evidence type="ECO:0000256" key="5">
    <source>
        <dbReference type="ARBA" id="ARBA00023015"/>
    </source>
</evidence>
<proteinExistence type="inferred from homology"/>
<keyword evidence="11" id="KW-1185">Reference proteome</keyword>
<dbReference type="EMBL" id="JAMXLR010000015">
    <property type="protein sequence ID" value="MCO6042978.1"/>
    <property type="molecule type" value="Genomic_DNA"/>
</dbReference>
<evidence type="ECO:0000256" key="8">
    <source>
        <dbReference type="HAMAP-Rule" id="MF_00440"/>
    </source>
</evidence>
<keyword evidence="4 8" id="KW-0067">ATP-binding</keyword>
<accession>A0A9X2F792</accession>
<evidence type="ECO:0000313" key="11">
    <source>
        <dbReference type="Proteomes" id="UP001155241"/>
    </source>
</evidence>
<reference evidence="10" key="1">
    <citation type="submission" date="2022-06" db="EMBL/GenBank/DDBJ databases">
        <title>Aeoliella straminimaris, a novel planctomycete from sediments.</title>
        <authorList>
            <person name="Vitorino I.R."/>
            <person name="Lage O.M."/>
        </authorList>
    </citation>
    <scope>NUCLEOTIDE SEQUENCE</scope>
    <source>
        <strain evidence="10">ICT_H6.2</strain>
    </source>
</reference>
<feature type="domain" description="ATP-cone" evidence="9">
    <location>
        <begin position="49"/>
        <end position="139"/>
    </location>
</feature>
<dbReference type="HAMAP" id="MF_00440">
    <property type="entry name" value="NrdR"/>
    <property type="match status" value="1"/>
</dbReference>
<dbReference type="GO" id="GO:0008270">
    <property type="term" value="F:zinc ion binding"/>
    <property type="evidence" value="ECO:0007669"/>
    <property type="project" value="UniProtKB-UniRule"/>
</dbReference>
<dbReference type="PANTHER" id="PTHR30455:SF2">
    <property type="entry name" value="TRANSCRIPTIONAL REPRESSOR NRDR"/>
    <property type="match status" value="1"/>
</dbReference>
<dbReference type="AlphaFoldDB" id="A0A9X2F792"/>